<proteinExistence type="predicted"/>
<organism evidence="1">
    <name type="scientific">Rhizophora mucronata</name>
    <name type="common">Asiatic mangrove</name>
    <dbReference type="NCBI Taxonomy" id="61149"/>
    <lineage>
        <taxon>Eukaryota</taxon>
        <taxon>Viridiplantae</taxon>
        <taxon>Streptophyta</taxon>
        <taxon>Embryophyta</taxon>
        <taxon>Tracheophyta</taxon>
        <taxon>Spermatophyta</taxon>
        <taxon>Magnoliopsida</taxon>
        <taxon>eudicotyledons</taxon>
        <taxon>Gunneridae</taxon>
        <taxon>Pentapetalae</taxon>
        <taxon>rosids</taxon>
        <taxon>fabids</taxon>
        <taxon>Malpighiales</taxon>
        <taxon>Rhizophoraceae</taxon>
        <taxon>Rhizophora</taxon>
    </lineage>
</organism>
<evidence type="ECO:0000313" key="1">
    <source>
        <dbReference type="EMBL" id="MBX12730.1"/>
    </source>
</evidence>
<protein>
    <submittedName>
        <fullName evidence="1">Uncharacterized protein</fullName>
    </submittedName>
</protein>
<name>A0A2P2L442_RHIMU</name>
<reference evidence="1" key="1">
    <citation type="submission" date="2018-02" db="EMBL/GenBank/DDBJ databases">
        <title>Rhizophora mucronata_Transcriptome.</title>
        <authorList>
            <person name="Meera S.P."/>
            <person name="Sreeshan A."/>
            <person name="Augustine A."/>
        </authorList>
    </citation>
    <scope>NUCLEOTIDE SEQUENCE</scope>
    <source>
        <tissue evidence="1">Leaf</tissue>
    </source>
</reference>
<dbReference type="EMBL" id="GGEC01032246">
    <property type="protein sequence ID" value="MBX12730.1"/>
    <property type="molecule type" value="Transcribed_RNA"/>
</dbReference>
<dbReference type="AlphaFoldDB" id="A0A2P2L442"/>
<dbReference type="EMBL" id="GGEC01032248">
    <property type="protein sequence ID" value="MBX12732.1"/>
    <property type="molecule type" value="Transcribed_RNA"/>
</dbReference>
<sequence>MMFRMITESCMQAWRNNGNLWWDVQETYNSVNVIIHF</sequence>
<accession>A0A2P2L442</accession>